<comment type="caution">
    <text evidence="3">The sequence shown here is derived from an EMBL/GenBank/DDBJ whole genome shotgun (WGS) entry which is preliminary data.</text>
</comment>
<feature type="transmembrane region" description="Helical" evidence="2">
    <location>
        <begin position="290"/>
        <end position="315"/>
    </location>
</feature>
<dbReference type="AlphaFoldDB" id="A0A7J0CHD7"/>
<dbReference type="Pfam" id="PF13641">
    <property type="entry name" value="Glyco_tranf_2_3"/>
    <property type="match status" value="1"/>
</dbReference>
<evidence type="ECO:0000256" key="2">
    <source>
        <dbReference type="SAM" id="Phobius"/>
    </source>
</evidence>
<dbReference type="EMBL" id="BLWD01000001">
    <property type="protein sequence ID" value="GFN01708.1"/>
    <property type="molecule type" value="Genomic_DNA"/>
</dbReference>
<dbReference type="InterPro" id="IPR029044">
    <property type="entry name" value="Nucleotide-diphossugar_trans"/>
</dbReference>
<dbReference type="PANTHER" id="PTHR43646:SF3">
    <property type="entry name" value="SLR1566 PROTEIN"/>
    <property type="match status" value="1"/>
</dbReference>
<dbReference type="Proteomes" id="UP000498740">
    <property type="component" value="Unassembled WGS sequence"/>
</dbReference>
<feature type="region of interest" description="Disordered" evidence="1">
    <location>
        <begin position="374"/>
        <end position="412"/>
    </location>
</feature>
<dbReference type="SUPFAM" id="SSF53448">
    <property type="entry name" value="Nucleotide-diphospho-sugar transferases"/>
    <property type="match status" value="1"/>
</dbReference>
<dbReference type="Gene3D" id="3.90.550.10">
    <property type="entry name" value="Spore Coat Polysaccharide Biosynthesis Protein SpsA, Chain A"/>
    <property type="match status" value="1"/>
</dbReference>
<accession>A0A7J0CHD7</accession>
<dbReference type="NCBIfam" id="TIGR03469">
    <property type="entry name" value="HpnB"/>
    <property type="match status" value="1"/>
</dbReference>
<feature type="transmembrane region" description="Helical" evidence="2">
    <location>
        <begin position="347"/>
        <end position="365"/>
    </location>
</feature>
<name>A0A7J0CHD7_STRMI</name>
<gene>
    <name evidence="3" type="ORF">Smic_02640</name>
</gene>
<evidence type="ECO:0000313" key="3">
    <source>
        <dbReference type="EMBL" id="GFN01708.1"/>
    </source>
</evidence>
<organism evidence="3 4">
    <name type="scientific">Streptomyces microflavus</name>
    <name type="common">Streptomyces lipmanii</name>
    <dbReference type="NCBI Taxonomy" id="1919"/>
    <lineage>
        <taxon>Bacteria</taxon>
        <taxon>Bacillati</taxon>
        <taxon>Actinomycetota</taxon>
        <taxon>Actinomycetes</taxon>
        <taxon>Kitasatosporales</taxon>
        <taxon>Streptomycetaceae</taxon>
        <taxon>Streptomyces</taxon>
    </lineage>
</organism>
<feature type="transmembrane region" description="Helical" evidence="2">
    <location>
        <begin position="321"/>
        <end position="340"/>
    </location>
</feature>
<keyword evidence="2" id="KW-0812">Transmembrane</keyword>
<keyword evidence="2" id="KW-1133">Transmembrane helix</keyword>
<dbReference type="InterPro" id="IPR017832">
    <property type="entry name" value="Glyco_trans_2_hopen-assoc_HpnB"/>
</dbReference>
<evidence type="ECO:0000313" key="4">
    <source>
        <dbReference type="Proteomes" id="UP000498740"/>
    </source>
</evidence>
<protein>
    <submittedName>
        <fullName evidence="3">Glycosyl transferase family 2</fullName>
    </submittedName>
</protein>
<proteinExistence type="predicted"/>
<dbReference type="GO" id="GO:0016740">
    <property type="term" value="F:transferase activity"/>
    <property type="evidence" value="ECO:0007669"/>
    <property type="project" value="UniProtKB-KW"/>
</dbReference>
<reference evidence="3 4" key="1">
    <citation type="submission" date="2020-05" db="EMBL/GenBank/DDBJ databases">
        <title>Whole genome shotgun sequence of Streptomyces microflavus NBRC 13062.</title>
        <authorList>
            <person name="Komaki H."/>
            <person name="Tamura T."/>
        </authorList>
    </citation>
    <scope>NUCLEOTIDE SEQUENCE [LARGE SCALE GENOMIC DNA]</scope>
    <source>
        <strain evidence="3 4">NBRC 13062</strain>
    </source>
</reference>
<keyword evidence="3" id="KW-0808">Transferase</keyword>
<keyword evidence="2" id="KW-0472">Membrane</keyword>
<evidence type="ECO:0000256" key="1">
    <source>
        <dbReference type="SAM" id="MobiDB-lite"/>
    </source>
</evidence>
<feature type="transmembrane region" description="Helical" evidence="2">
    <location>
        <begin position="6"/>
        <end position="26"/>
    </location>
</feature>
<dbReference type="PANTHER" id="PTHR43646">
    <property type="entry name" value="GLYCOSYLTRANSFERASE"/>
    <property type="match status" value="1"/>
</dbReference>
<sequence>MSAVAWIAVGSLIAWVWLLLGQGFYWRTDQRLPRRTEPARWPSVAVVVPARDEAEMLPVSLPSLLVQDYPGDARVILVDDCSSDGTGELARELADRFGGLALTVVTPGEPEPGWTGKLWAVRHGIALARLHKPDFLLLTDADIAHEPDSLRDLVAAAGTEGPDGFDLVSQMARLRVESFWERLVVPAFVYFFGQLYPFRRVNRARSRTAAAAGGCVLLRTAAAERARIPESIRQAVIDDVSLAREVRRGGGRIWLGLAERVDSVRPYPRLGDLWRMVARSAYAQLRHSPLLLAGTVPGLLLVYVAPPATLVAGLLTGDGAAAWAGGAAWAVMTVTYLPMLSYYRQSLWLGPLLPFTAVLYLLMTVDSAVQHYRGRGPPGRAVPMPGRRPPPTGDAARQRASGPAGRRGGCGSLAAGGPVHAPAVGGVDGALRADAPVRHEVAGLALHGEVAAVVGDQCERADR</sequence>